<sequence length="46" mass="5116">MKAARNIATKGFESSSVKSGKKKILEQVHLSGKRQIWDDNDSLGKK</sequence>
<dbReference type="EMBL" id="CP000422">
    <property type="protein sequence ID" value="ABJ67223.1"/>
    <property type="molecule type" value="Genomic_DNA"/>
</dbReference>
<dbReference type="HOGENOM" id="CLU_3186955_0_0_9"/>
<dbReference type="AlphaFoldDB" id="Q03HU9"/>
<evidence type="ECO:0000313" key="2">
    <source>
        <dbReference type="Proteomes" id="UP000000773"/>
    </source>
</evidence>
<protein>
    <submittedName>
        <fullName evidence="1">Uncharacterized protein</fullName>
    </submittedName>
</protein>
<dbReference type="KEGG" id="ppe:PEPE_0116"/>
<proteinExistence type="predicted"/>
<evidence type="ECO:0000313" key="1">
    <source>
        <dbReference type="EMBL" id="ABJ67223.1"/>
    </source>
</evidence>
<dbReference type="Proteomes" id="UP000000773">
    <property type="component" value="Chromosome"/>
</dbReference>
<name>Q03HU9_PEDPA</name>
<gene>
    <name evidence="1" type="ordered locus">PEPE_0116</name>
</gene>
<accession>Q03HU9</accession>
<organism evidence="1 2">
    <name type="scientific">Pediococcus pentosaceus (strain ATCC 25745 / CCUG 21536 / LMG 10740 / 183-1w)</name>
    <dbReference type="NCBI Taxonomy" id="278197"/>
    <lineage>
        <taxon>Bacteria</taxon>
        <taxon>Bacillati</taxon>
        <taxon>Bacillota</taxon>
        <taxon>Bacilli</taxon>
        <taxon>Lactobacillales</taxon>
        <taxon>Lactobacillaceae</taxon>
        <taxon>Pediococcus</taxon>
    </lineage>
</organism>
<reference evidence="1 2" key="1">
    <citation type="journal article" date="2006" name="Proc. Natl. Acad. Sci. U.S.A.">
        <title>Comparative genomics of the lactic acid bacteria.</title>
        <authorList>
            <person name="Makarova K."/>
            <person name="Slesarev A."/>
            <person name="Wolf Y."/>
            <person name="Sorokin A."/>
            <person name="Mirkin B."/>
            <person name="Koonin E."/>
            <person name="Pavlov A."/>
            <person name="Pavlova N."/>
            <person name="Karamychev V."/>
            <person name="Polouchine N."/>
            <person name="Shakhova V."/>
            <person name="Grigoriev I."/>
            <person name="Lou Y."/>
            <person name="Rohksar D."/>
            <person name="Lucas S."/>
            <person name="Huang K."/>
            <person name="Goodstein D.M."/>
            <person name="Hawkins T."/>
            <person name="Plengvidhya V."/>
            <person name="Welker D."/>
            <person name="Hughes J."/>
            <person name="Goh Y."/>
            <person name="Benson A."/>
            <person name="Baldwin K."/>
            <person name="Lee J.H."/>
            <person name="Diaz-Muniz I."/>
            <person name="Dosti B."/>
            <person name="Smeianov V."/>
            <person name="Wechter W."/>
            <person name="Barabote R."/>
            <person name="Lorca G."/>
            <person name="Altermann E."/>
            <person name="Barrangou R."/>
            <person name="Ganesan B."/>
            <person name="Xie Y."/>
            <person name="Rawsthorne H."/>
            <person name="Tamir D."/>
            <person name="Parker C."/>
            <person name="Breidt F."/>
            <person name="Broadbent J."/>
            <person name="Hutkins R."/>
            <person name="O'Sullivan D."/>
            <person name="Steele J."/>
            <person name="Unlu G."/>
            <person name="Saier M."/>
            <person name="Klaenhammer T."/>
            <person name="Richardson P."/>
            <person name="Kozyavkin S."/>
            <person name="Weimer B."/>
            <person name="Mills D."/>
        </authorList>
    </citation>
    <scope>NUCLEOTIDE SEQUENCE [LARGE SCALE GENOMIC DNA]</scope>
    <source>
        <strain evidence="2">ATCC 25745 / CCUG 21536 / LMG 10740 / 183-1w</strain>
    </source>
</reference>